<feature type="region of interest" description="Disordered" evidence="2">
    <location>
        <begin position="763"/>
        <end position="834"/>
    </location>
</feature>
<feature type="compositionally biased region" description="Low complexity" evidence="2">
    <location>
        <begin position="1055"/>
        <end position="1065"/>
    </location>
</feature>
<dbReference type="EMBL" id="HE796869">
    <property type="protein sequence ID" value="CCL98124.1"/>
    <property type="molecule type" value="Genomic_DNA"/>
</dbReference>
<evidence type="ECO:0000313" key="5">
    <source>
        <dbReference type="Proteomes" id="UP000006352"/>
    </source>
</evidence>
<proteinExistence type="predicted"/>
<dbReference type="GeneID" id="24093035"/>
<evidence type="ECO:0000313" key="4">
    <source>
        <dbReference type="EMBL" id="CCL98124.1"/>
    </source>
</evidence>
<dbReference type="GO" id="GO:0003723">
    <property type="term" value="F:RNA binding"/>
    <property type="evidence" value="ECO:0007669"/>
    <property type="project" value="UniProtKB-UniRule"/>
</dbReference>
<feature type="region of interest" description="Disordered" evidence="2">
    <location>
        <begin position="1"/>
        <end position="32"/>
    </location>
</feature>
<evidence type="ECO:0000256" key="2">
    <source>
        <dbReference type="SAM" id="MobiDB-lite"/>
    </source>
</evidence>
<dbReference type="Proteomes" id="UP000006352">
    <property type="component" value="Unassembled WGS sequence"/>
</dbReference>
<feature type="compositionally biased region" description="Basic and acidic residues" evidence="2">
    <location>
        <begin position="1"/>
        <end position="12"/>
    </location>
</feature>
<dbReference type="AlphaFoldDB" id="J7S5N6"/>
<feature type="compositionally biased region" description="Basic residues" evidence="2">
    <location>
        <begin position="1032"/>
        <end position="1043"/>
    </location>
</feature>
<dbReference type="STRING" id="599839.J7S5N6"/>
<dbReference type="PANTHER" id="PTHR23147">
    <property type="entry name" value="SERINE/ARGININE RICH SPLICING FACTOR"/>
    <property type="match status" value="1"/>
</dbReference>
<organism evidence="4 5">
    <name type="scientific">Fibroporia radiculosa</name>
    <dbReference type="NCBI Taxonomy" id="599839"/>
    <lineage>
        <taxon>Eukaryota</taxon>
        <taxon>Fungi</taxon>
        <taxon>Dikarya</taxon>
        <taxon>Basidiomycota</taxon>
        <taxon>Agaricomycotina</taxon>
        <taxon>Agaricomycetes</taxon>
        <taxon>Polyporales</taxon>
        <taxon>Fibroporiaceae</taxon>
        <taxon>Fibroporia</taxon>
    </lineage>
</organism>
<keyword evidence="5" id="KW-1185">Reference proteome</keyword>
<keyword evidence="1" id="KW-0694">RNA-binding</keyword>
<dbReference type="CDD" id="cd00590">
    <property type="entry name" value="RRM_SF"/>
    <property type="match status" value="1"/>
</dbReference>
<reference evidence="4 5" key="1">
    <citation type="journal article" date="2012" name="Appl. Environ. Microbiol.">
        <title>Short-read sequencing for genomic analysis of the brown rot fungus Fibroporia radiculosa.</title>
        <authorList>
            <person name="Tang J.D."/>
            <person name="Perkins A.D."/>
            <person name="Sonstegard T.S."/>
            <person name="Schroeder S.G."/>
            <person name="Burgess S.C."/>
            <person name="Diehl S.V."/>
        </authorList>
    </citation>
    <scope>NUCLEOTIDE SEQUENCE [LARGE SCALE GENOMIC DNA]</scope>
    <source>
        <strain evidence="4 5">TFFH 294</strain>
    </source>
</reference>
<dbReference type="InterPro" id="IPR035979">
    <property type="entry name" value="RBD_domain_sf"/>
</dbReference>
<dbReference type="Pfam" id="PF00076">
    <property type="entry name" value="RRM_1"/>
    <property type="match status" value="1"/>
</dbReference>
<dbReference type="InParanoid" id="J7S5N6"/>
<feature type="compositionally biased region" description="Polar residues" evidence="2">
    <location>
        <begin position="516"/>
        <end position="540"/>
    </location>
</feature>
<protein>
    <recommendedName>
        <fullName evidence="3">RRM domain-containing protein</fullName>
    </recommendedName>
</protein>
<dbReference type="SUPFAM" id="SSF54928">
    <property type="entry name" value="RNA-binding domain, RBD"/>
    <property type="match status" value="2"/>
</dbReference>
<dbReference type="InterPro" id="IPR050907">
    <property type="entry name" value="SRSF"/>
</dbReference>
<feature type="compositionally biased region" description="Low complexity" evidence="2">
    <location>
        <begin position="792"/>
        <end position="802"/>
    </location>
</feature>
<dbReference type="RefSeq" id="XP_012177407.1">
    <property type="nucleotide sequence ID" value="XM_012322017.1"/>
</dbReference>
<feature type="region of interest" description="Disordered" evidence="2">
    <location>
        <begin position="448"/>
        <end position="565"/>
    </location>
</feature>
<feature type="compositionally biased region" description="Polar residues" evidence="2">
    <location>
        <begin position="983"/>
        <end position="1017"/>
    </location>
</feature>
<dbReference type="PROSITE" id="PS50102">
    <property type="entry name" value="RRM"/>
    <property type="match status" value="2"/>
</dbReference>
<dbReference type="Gene3D" id="3.30.70.330">
    <property type="match status" value="2"/>
</dbReference>
<gene>
    <name evidence="4" type="ORF">FIBRA_00118</name>
</gene>
<dbReference type="SMART" id="SM00360">
    <property type="entry name" value="RRM"/>
    <property type="match status" value="2"/>
</dbReference>
<dbReference type="OrthoDB" id="410044at2759"/>
<dbReference type="InterPro" id="IPR012677">
    <property type="entry name" value="Nucleotide-bd_a/b_plait_sf"/>
</dbReference>
<evidence type="ECO:0000256" key="1">
    <source>
        <dbReference type="PROSITE-ProRule" id="PRU00176"/>
    </source>
</evidence>
<dbReference type="InterPro" id="IPR000504">
    <property type="entry name" value="RRM_dom"/>
</dbReference>
<sequence>MPSKYVSKDRAWGTRYDSLGSSPPPSPPYRQIQTSLAIPHSPPTSVAAGLSQSSSGNFIVPHSNSFSSLQEKMPHDASVFVGSLPIDVEPPELTRLLHDHLSAHTEVRNIKVVRDNRGGTCAFVQCENAVTAARLINTLQSSPPRPFLGRILRYEPARAFRMLLISYRRPSTVQELPIDPTSDANSKDTPGLPDAIRVYRSQNSKFLSLSYNAEAREFENKLARSPLGCADSRDAFDGAGVLLDPLNYDAETIFKLASAFGPVEHFSVYNPYTESDTPFSSQYRPYPHTAPCAPGMETQIWEVKWGHRDDCVNALMTLRHATFLTVSWAHHAIIAPGPGHDSRCGNLEQFPNARIPFSAHHQATSQPCYRKTGESPRQQKCLETTMDVAELTMTHIRTETSPGGSISQPWSFAHSTPFMRESSTPIALGSPRLSNHIARQLKSPKWSETDFPALGIPNSGERISFTHERDTRPWGDRDNEDDGLDELDHLPEGPAVSESPASSSSVNPSSFPAESDPQSHITNGCRLSTSLPMSPVQSPGTKMKGQGHALTHSPEFSTSSIVPLTPPTVRTFPPALASPTTRSSILEVPHDDTSTLHRENIGPNTPKRLSVSNGRGDYDGAGEPQRQVDPSTIFVGGLEMYGPSAWNEAKLRLLFGRFGHIESIQVVRPTNQRSAFAFIKFSDIEASARAVREEHNRIHDGRQIRVQLRDSNPPSRSPWRNGRGRGRLLSAGYLRSYDGVSGGKDHPITLEKLGTVPPFKPLTTMLLPSKPGDHFSPSGPVAQNEPTHAGMSISDLSSLSSSTTKASFPHPDVSRNQATSVSPASMASAPPPVSVSGTNAQYPMPNMGYFTPQPWIHPYPQYYPYPVSYIQNHPGFPVVAQQGTHTAGANEVNSGGPSAWPVAPHFYTPMIPYIAYPAMLPNNDRVHSSGHGVPQSGVQPPLKATGFFQGEQGMLIPVYQPEALHHYMSSAEQSHSPPPNAPPQTSASVSWPSVPQVSTYPYPSHEQSATPLTSQPPQAIHQRGWVPSPASHRSHASQHHGPSHHVTGPYMLPASSTNSLSGTSSFRGSHPNASQSMQHFGYCGTPPPPRRSGRQDSIPPSHQFHRLSNSCSFPSQYVKPIANSTADSSYNLASEAS</sequence>
<feature type="region of interest" description="Disordered" evidence="2">
    <location>
        <begin position="968"/>
        <end position="1109"/>
    </location>
</feature>
<evidence type="ECO:0000259" key="3">
    <source>
        <dbReference type="PROSITE" id="PS50102"/>
    </source>
</evidence>
<feature type="compositionally biased region" description="Low complexity" evidence="2">
    <location>
        <begin position="492"/>
        <end position="515"/>
    </location>
</feature>
<feature type="compositionally biased region" description="Basic and acidic residues" evidence="2">
    <location>
        <begin position="464"/>
        <end position="477"/>
    </location>
</feature>
<accession>J7S5N6</accession>
<feature type="region of interest" description="Disordered" evidence="2">
    <location>
        <begin position="594"/>
        <end position="613"/>
    </location>
</feature>
<feature type="domain" description="RRM" evidence="3">
    <location>
        <begin position="77"/>
        <end position="159"/>
    </location>
</feature>
<feature type="domain" description="RRM" evidence="3">
    <location>
        <begin position="631"/>
        <end position="711"/>
    </location>
</feature>
<name>J7S5N6_9APHY</name>
<dbReference type="HOGENOM" id="CLU_009048_0_0_1"/>